<reference evidence="4 5" key="2">
    <citation type="journal article" date="2016" name="Infect. Immun.">
        <title>Helicobacter saguini, a Novel Helicobacter Isolated from Cotton-Top Tamarins with Ulcerative Colitis, Has Proinflammatory Properties and Induces Typhlocolitis and Dysplasia in Gnotobiotic IL-10-/- Mice.</title>
        <authorList>
            <person name="Shen Z."/>
            <person name="Mannion A."/>
            <person name="Whary M.T."/>
            <person name="Muthupalani S."/>
            <person name="Sheh A."/>
            <person name="Feng Y."/>
            <person name="Gong G."/>
            <person name="Vandamme P."/>
            <person name="Holcombe H.R."/>
            <person name="Paster B.J."/>
            <person name="Fox J.G."/>
        </authorList>
    </citation>
    <scope>NUCLEOTIDE SEQUENCE [LARGE SCALE GENOMIC DNA]</scope>
    <source>
        <strain evidence="4 5">MIT 97-6194</strain>
    </source>
</reference>
<sequence length="255" mass="28173">MERNVNYVLIGAIFCALSVLMIAFIFWIGRFGIDERRVRMYHIYTSEGVGGIGVNTPVKYKGISVGSVMAMGFKKDDPNVVQIDVGINKKIPVKEGSQLMIDSDGFVGMSYLSLLQNDAGAVIKEDSKAELTLAKNTLSKIMGNAEGMSSDVQAILHNVKVITDSQNLQDIRDAIASLESTKKSLDSTLASADKLMKDIDKALVRGDFNFKEILIPLVNRSNMSLQILNTFLEKASHFMDRLERDPYETLLGKRG</sequence>
<dbReference type="RefSeq" id="WP_034572096.1">
    <property type="nucleotide sequence ID" value="NZ_JRMP02000003.1"/>
</dbReference>
<dbReference type="InterPro" id="IPR003399">
    <property type="entry name" value="Mce/MlaD"/>
</dbReference>
<keyword evidence="1" id="KW-0472">Membrane</keyword>
<keyword evidence="1" id="KW-1133">Transmembrane helix</keyword>
<protein>
    <submittedName>
        <fullName evidence="4">MCE family protein</fullName>
    </submittedName>
</protein>
<dbReference type="EMBL" id="JRMP02000003">
    <property type="protein sequence ID" value="TLD95289.1"/>
    <property type="molecule type" value="Genomic_DNA"/>
</dbReference>
<reference evidence="4" key="3">
    <citation type="submission" date="2018-04" db="EMBL/GenBank/DDBJ databases">
        <authorList>
            <person name="Sheh A."/>
            <person name="Shen Z."/>
            <person name="Mannion A.J."/>
            <person name="Fox J.G."/>
        </authorList>
    </citation>
    <scope>NUCLEOTIDE SEQUENCE</scope>
    <source>
        <strain evidence="4">MIT 97-6194</strain>
    </source>
</reference>
<keyword evidence="5" id="KW-1185">Reference proteome</keyword>
<proteinExistence type="predicted"/>
<evidence type="ECO:0000313" key="6">
    <source>
        <dbReference type="Proteomes" id="UP000477070"/>
    </source>
</evidence>
<accession>A0A347VQ03</accession>
<reference evidence="3 6" key="4">
    <citation type="submission" date="2019-12" db="EMBL/GenBank/DDBJ databases">
        <title>Multi-Generational Helicobacter saguini Isolates.</title>
        <authorList>
            <person name="Mannion A."/>
            <person name="Shen Z."/>
            <person name="Fox J.G."/>
        </authorList>
    </citation>
    <scope>NUCLEOTIDE SEQUENCE [LARGE SCALE GENOMIC DNA]</scope>
    <source>
        <strain evidence="3">16-048</strain>
        <strain evidence="6">16-048 (F4)</strain>
    </source>
</reference>
<evidence type="ECO:0000313" key="3">
    <source>
        <dbReference type="EMBL" id="MWV70341.1"/>
    </source>
</evidence>
<evidence type="ECO:0000313" key="5">
    <source>
        <dbReference type="Proteomes" id="UP000029714"/>
    </source>
</evidence>
<evidence type="ECO:0000256" key="1">
    <source>
        <dbReference type="SAM" id="Phobius"/>
    </source>
</evidence>
<dbReference type="OrthoDB" id="5372112at2"/>
<dbReference type="AlphaFoldDB" id="A0A347VQ03"/>
<feature type="transmembrane region" description="Helical" evidence="1">
    <location>
        <begin position="6"/>
        <end position="29"/>
    </location>
</feature>
<dbReference type="PANTHER" id="PTHR36698:SF2">
    <property type="entry name" value="MCE_MLAD DOMAIN-CONTAINING PROTEIN"/>
    <property type="match status" value="1"/>
</dbReference>
<gene>
    <name evidence="3" type="ORF">DCO61_10105</name>
    <name evidence="4" type="ORF">LS64_002755</name>
</gene>
<comment type="caution">
    <text evidence="4">The sequence shown here is derived from an EMBL/GenBank/DDBJ whole genome shotgun (WGS) entry which is preliminary data.</text>
</comment>
<keyword evidence="1" id="KW-0812">Transmembrane</keyword>
<feature type="domain" description="Mce/MlaD" evidence="2">
    <location>
        <begin position="41"/>
        <end position="115"/>
    </location>
</feature>
<evidence type="ECO:0000259" key="2">
    <source>
        <dbReference type="Pfam" id="PF02470"/>
    </source>
</evidence>
<dbReference type="Pfam" id="PF02470">
    <property type="entry name" value="MlaD"/>
    <property type="match status" value="1"/>
</dbReference>
<name>A0A347VQ03_9HELI</name>
<evidence type="ECO:0000313" key="4">
    <source>
        <dbReference type="EMBL" id="TLD95289.1"/>
    </source>
</evidence>
<dbReference type="EMBL" id="QBIU01000002">
    <property type="protein sequence ID" value="MWV70341.1"/>
    <property type="molecule type" value="Genomic_DNA"/>
</dbReference>
<dbReference type="STRING" id="1548018.LS64_07960"/>
<reference evidence="4 5" key="1">
    <citation type="journal article" date="2014" name="Genome Announc.">
        <title>Draft genome sequences of eight enterohepatic helicobacter species isolated from both laboratory and wild rodents.</title>
        <authorList>
            <person name="Sheh A."/>
            <person name="Shen Z."/>
            <person name="Fox J.G."/>
        </authorList>
    </citation>
    <scope>NUCLEOTIDE SEQUENCE [LARGE SCALE GENOMIC DNA]</scope>
    <source>
        <strain evidence="4 5">MIT 97-6194</strain>
    </source>
</reference>
<dbReference type="Proteomes" id="UP000477070">
    <property type="component" value="Unassembled WGS sequence"/>
</dbReference>
<organism evidence="4 5">
    <name type="scientific">Helicobacter saguini</name>
    <dbReference type="NCBI Taxonomy" id="1548018"/>
    <lineage>
        <taxon>Bacteria</taxon>
        <taxon>Pseudomonadati</taxon>
        <taxon>Campylobacterota</taxon>
        <taxon>Epsilonproteobacteria</taxon>
        <taxon>Campylobacterales</taxon>
        <taxon>Helicobacteraceae</taxon>
        <taxon>Helicobacter</taxon>
    </lineage>
</organism>
<dbReference type="Proteomes" id="UP000029714">
    <property type="component" value="Unassembled WGS sequence"/>
</dbReference>
<dbReference type="PANTHER" id="PTHR36698">
    <property type="entry name" value="BLL5892 PROTEIN"/>
    <property type="match status" value="1"/>
</dbReference>